<evidence type="ECO:0000313" key="1">
    <source>
        <dbReference type="EMBL" id="CAF1039088.1"/>
    </source>
</evidence>
<dbReference type="EMBL" id="CAJNOJ010000292">
    <property type="protein sequence ID" value="CAF1375137.1"/>
    <property type="molecule type" value="Genomic_DNA"/>
</dbReference>
<accession>A0A815JD45</accession>
<evidence type="ECO:0000313" key="3">
    <source>
        <dbReference type="Proteomes" id="UP000663828"/>
    </source>
</evidence>
<sequence>MRKILSFEEYSTLSLYPTLKSSCSKIGIKYREFLEIKIVYNELCGSDLVADEWINYLFILYEQSWDVSSITDFRRIGALQFQTLRSICSLVQNTINDALETFYLTEFVQSKLVFQYSFQLQINTLTTEFIRLLSKTILRKLHFIQNITAQSLFMTGASVISVRPVLAYQPFLEYSTPFPGINYTFTDGSTCICSSSTSTDCLGPTSFQNEIIPGFQTGCYTVSALLQSTLEAFLNQTFIDILTNSSHIFRQLNSSIFSSTIETLLSQLFILQWLNQTSY</sequence>
<dbReference type="EMBL" id="CAJNOR010000930">
    <property type="protein sequence ID" value="CAF1039088.1"/>
    <property type="molecule type" value="Genomic_DNA"/>
</dbReference>
<protein>
    <submittedName>
        <fullName evidence="2">Uncharacterized protein</fullName>
    </submittedName>
</protein>
<dbReference type="AlphaFoldDB" id="A0A815JD45"/>
<evidence type="ECO:0000313" key="4">
    <source>
        <dbReference type="Proteomes" id="UP000663852"/>
    </source>
</evidence>
<evidence type="ECO:0000313" key="2">
    <source>
        <dbReference type="EMBL" id="CAF1375137.1"/>
    </source>
</evidence>
<dbReference type="Proteomes" id="UP000663828">
    <property type="component" value="Unassembled WGS sequence"/>
</dbReference>
<organism evidence="2 4">
    <name type="scientific">Adineta ricciae</name>
    <name type="common">Rotifer</name>
    <dbReference type="NCBI Taxonomy" id="249248"/>
    <lineage>
        <taxon>Eukaryota</taxon>
        <taxon>Metazoa</taxon>
        <taxon>Spiralia</taxon>
        <taxon>Gnathifera</taxon>
        <taxon>Rotifera</taxon>
        <taxon>Eurotatoria</taxon>
        <taxon>Bdelloidea</taxon>
        <taxon>Adinetida</taxon>
        <taxon>Adinetidae</taxon>
        <taxon>Adineta</taxon>
    </lineage>
</organism>
<reference evidence="2" key="1">
    <citation type="submission" date="2021-02" db="EMBL/GenBank/DDBJ databases">
        <authorList>
            <person name="Nowell W R."/>
        </authorList>
    </citation>
    <scope>NUCLEOTIDE SEQUENCE</scope>
</reference>
<keyword evidence="3" id="KW-1185">Reference proteome</keyword>
<gene>
    <name evidence="2" type="ORF">EDS130_LOCUS34605</name>
    <name evidence="1" type="ORF">XAT740_LOCUS15164</name>
</gene>
<comment type="caution">
    <text evidence="2">The sequence shown here is derived from an EMBL/GenBank/DDBJ whole genome shotgun (WGS) entry which is preliminary data.</text>
</comment>
<proteinExistence type="predicted"/>
<name>A0A815JD45_ADIRI</name>
<dbReference type="Proteomes" id="UP000663852">
    <property type="component" value="Unassembled WGS sequence"/>
</dbReference>